<keyword evidence="5 7" id="KW-0949">S-adenosyl-L-methionine</keyword>
<dbReference type="HAMAP" id="MF_01057">
    <property type="entry name" value="tRNA_methyltr_TrmB"/>
    <property type="match status" value="1"/>
</dbReference>
<dbReference type="PANTHER" id="PTHR23417:SF14">
    <property type="entry name" value="PENTACOTRIPEPTIDE-REPEAT REGION OF PRORP DOMAIN-CONTAINING PROTEIN"/>
    <property type="match status" value="1"/>
</dbReference>
<evidence type="ECO:0000256" key="5">
    <source>
        <dbReference type="ARBA" id="ARBA00022691"/>
    </source>
</evidence>
<accession>A0A919FZM0</accession>
<comment type="caution">
    <text evidence="9">The sequence shown here is derived from an EMBL/GenBank/DDBJ whole genome shotgun (WGS) entry which is preliminary data.</text>
</comment>
<keyword evidence="3 7" id="KW-0489">Methyltransferase</keyword>
<evidence type="ECO:0000313" key="9">
    <source>
        <dbReference type="EMBL" id="GHH75467.1"/>
    </source>
</evidence>
<feature type="binding site" evidence="7">
    <location>
        <position position="113"/>
    </location>
    <ligand>
        <name>S-adenosyl-L-methionine</name>
        <dbReference type="ChEBI" id="CHEBI:59789"/>
    </ligand>
</feature>
<organism evidence="9 10">
    <name type="scientific">Promicromonospora soli</name>
    <dbReference type="NCBI Taxonomy" id="2035533"/>
    <lineage>
        <taxon>Bacteria</taxon>
        <taxon>Bacillati</taxon>
        <taxon>Actinomycetota</taxon>
        <taxon>Actinomycetes</taxon>
        <taxon>Micrococcales</taxon>
        <taxon>Promicromonosporaceae</taxon>
        <taxon>Promicromonospora</taxon>
    </lineage>
</organism>
<evidence type="ECO:0000256" key="3">
    <source>
        <dbReference type="ARBA" id="ARBA00022603"/>
    </source>
</evidence>
<protein>
    <recommendedName>
        <fullName evidence="7">tRNA (guanine-N(7)-)-methyltransferase</fullName>
        <ecNumber evidence="7">2.1.1.33</ecNumber>
    </recommendedName>
    <alternativeName>
        <fullName evidence="7">tRNA (guanine(46)-N(7))-methyltransferase</fullName>
    </alternativeName>
    <alternativeName>
        <fullName evidence="7">tRNA(m7G46)-methyltransferase</fullName>
    </alternativeName>
</protein>
<dbReference type="SUPFAM" id="SSF53335">
    <property type="entry name" value="S-adenosyl-L-methionine-dependent methyltransferases"/>
    <property type="match status" value="1"/>
</dbReference>
<comment type="function">
    <text evidence="2 7">Catalyzes the formation of N(7)-methylguanine at position 46 (m7G46) in tRNA.</text>
</comment>
<evidence type="ECO:0000313" key="10">
    <source>
        <dbReference type="Proteomes" id="UP000627369"/>
    </source>
</evidence>
<keyword evidence="4 7" id="KW-0808">Transferase</keyword>
<feature type="binding site" evidence="7">
    <location>
        <position position="170"/>
    </location>
    <ligand>
        <name>S-adenosyl-L-methionine</name>
        <dbReference type="ChEBI" id="CHEBI:59789"/>
    </ligand>
</feature>
<evidence type="ECO:0000256" key="4">
    <source>
        <dbReference type="ARBA" id="ARBA00022679"/>
    </source>
</evidence>
<feature type="binding site" evidence="7">
    <location>
        <position position="206"/>
    </location>
    <ligand>
        <name>substrate</name>
    </ligand>
</feature>
<keyword evidence="10" id="KW-1185">Reference proteome</keyword>
<feature type="region of interest" description="Disordered" evidence="8">
    <location>
        <begin position="1"/>
        <end position="27"/>
    </location>
</feature>
<dbReference type="GO" id="GO:0043527">
    <property type="term" value="C:tRNA methyltransferase complex"/>
    <property type="evidence" value="ECO:0007669"/>
    <property type="project" value="TreeGrafter"/>
</dbReference>
<keyword evidence="6 7" id="KW-0819">tRNA processing</keyword>
<dbReference type="InterPro" id="IPR055361">
    <property type="entry name" value="tRNA_methyltr_TrmB_bact"/>
</dbReference>
<feature type="binding site" evidence="7">
    <location>
        <position position="88"/>
    </location>
    <ligand>
        <name>S-adenosyl-L-methionine</name>
        <dbReference type="ChEBI" id="CHEBI:59789"/>
    </ligand>
</feature>
<dbReference type="PANTHER" id="PTHR23417">
    <property type="entry name" value="3-DEOXY-D-MANNO-OCTULOSONIC-ACID TRANSFERASE/TRNA GUANINE-N 7 - -METHYLTRANSFERASE"/>
    <property type="match status" value="1"/>
</dbReference>
<dbReference type="Gene3D" id="3.40.50.150">
    <property type="entry name" value="Vaccinia Virus protein VP39"/>
    <property type="match status" value="1"/>
</dbReference>
<feature type="compositionally biased region" description="Basic and acidic residues" evidence="8">
    <location>
        <begin position="12"/>
        <end position="21"/>
    </location>
</feature>
<name>A0A919FZM0_9MICO</name>
<dbReference type="RefSeq" id="WP_189670225.1">
    <property type="nucleotide sequence ID" value="NZ_BNAS01000004.1"/>
</dbReference>
<reference evidence="9" key="2">
    <citation type="submission" date="2020-09" db="EMBL/GenBank/DDBJ databases">
        <authorList>
            <person name="Sun Q."/>
            <person name="Zhou Y."/>
        </authorList>
    </citation>
    <scope>NUCLEOTIDE SEQUENCE</scope>
    <source>
        <strain evidence="9">CGMCC 4.7398</strain>
    </source>
</reference>
<dbReference type="EMBL" id="BNAS01000004">
    <property type="protein sequence ID" value="GHH75467.1"/>
    <property type="molecule type" value="Genomic_DNA"/>
</dbReference>
<proteinExistence type="inferred from homology"/>
<comment type="similarity">
    <text evidence="7">Belongs to the class I-like SAM-binding methyltransferase superfamily. TrmB family.</text>
</comment>
<sequence length="264" mass="29386">MSQPVPPQPDAAHQDPADRPELSGFRTKPVSFMRRSGRLTDKQKRIWAERHAVYVIDVPRAIARTSVDPDFVLDTEAVFGRKAPLVVEIGSGLGDAVVEAASTDPERDYLAVEVYRPGLAHTIARAERAGAARGQEGLRNLRLVQANAAELLETTLWAGSVDELWIFFPDPWHKARHHKRRLVTAEFAALAARVLRPGGTLRLATDWAEYAEQMVEVMDADESFTNPHGPGGRAPRFERRVLTGFERKAHGAGRTIADLEYVRR</sequence>
<dbReference type="GO" id="GO:0008176">
    <property type="term" value="F:tRNA (guanine(46)-N7)-methyltransferase activity"/>
    <property type="evidence" value="ECO:0007669"/>
    <property type="project" value="UniProtKB-UniRule"/>
</dbReference>
<dbReference type="NCBIfam" id="TIGR00091">
    <property type="entry name" value="tRNA (guanosine(46)-N7)-methyltransferase TrmB"/>
    <property type="match status" value="1"/>
</dbReference>
<dbReference type="Proteomes" id="UP000627369">
    <property type="component" value="Unassembled WGS sequence"/>
</dbReference>
<evidence type="ECO:0000256" key="8">
    <source>
        <dbReference type="SAM" id="MobiDB-lite"/>
    </source>
</evidence>
<dbReference type="InterPro" id="IPR003358">
    <property type="entry name" value="tRNA_(Gua-N-7)_MeTrfase_Trmb"/>
</dbReference>
<evidence type="ECO:0000256" key="6">
    <source>
        <dbReference type="ARBA" id="ARBA00022694"/>
    </source>
</evidence>
<dbReference type="InterPro" id="IPR029063">
    <property type="entry name" value="SAM-dependent_MTases_sf"/>
</dbReference>
<comment type="caution">
    <text evidence="7">Lacks conserved residue(s) required for the propagation of feature annotation.</text>
</comment>
<evidence type="ECO:0000256" key="7">
    <source>
        <dbReference type="HAMAP-Rule" id="MF_01057"/>
    </source>
</evidence>
<feature type="binding site" evidence="7">
    <location>
        <begin position="243"/>
        <end position="246"/>
    </location>
    <ligand>
        <name>substrate</name>
    </ligand>
</feature>
<dbReference type="AlphaFoldDB" id="A0A919FZM0"/>
<dbReference type="Pfam" id="PF02390">
    <property type="entry name" value="Methyltransf_4"/>
    <property type="match status" value="1"/>
</dbReference>
<feature type="binding site" evidence="7">
    <location>
        <position position="147"/>
    </location>
    <ligand>
        <name>S-adenosyl-L-methionine</name>
        <dbReference type="ChEBI" id="CHEBI:59789"/>
    </ligand>
</feature>
<reference evidence="9" key="1">
    <citation type="journal article" date="2014" name="Int. J. Syst. Evol. Microbiol.">
        <title>Complete genome sequence of Corynebacterium casei LMG S-19264T (=DSM 44701T), isolated from a smear-ripened cheese.</title>
        <authorList>
            <consortium name="US DOE Joint Genome Institute (JGI-PGF)"/>
            <person name="Walter F."/>
            <person name="Albersmeier A."/>
            <person name="Kalinowski J."/>
            <person name="Ruckert C."/>
        </authorList>
    </citation>
    <scope>NUCLEOTIDE SEQUENCE</scope>
    <source>
        <strain evidence="9">CGMCC 4.7398</strain>
    </source>
</reference>
<dbReference type="PROSITE" id="PS51625">
    <property type="entry name" value="SAM_MT_TRMB"/>
    <property type="match status" value="1"/>
</dbReference>
<evidence type="ECO:0000256" key="1">
    <source>
        <dbReference type="ARBA" id="ARBA00000142"/>
    </source>
</evidence>
<dbReference type="EC" id="2.1.1.33" evidence="7"/>
<feature type="binding site" evidence="7">
    <location>
        <position position="174"/>
    </location>
    <ligand>
        <name>substrate</name>
    </ligand>
</feature>
<comment type="pathway">
    <text evidence="7">tRNA modification; N(7)-methylguanine-tRNA biosynthesis.</text>
</comment>
<evidence type="ECO:0000256" key="2">
    <source>
        <dbReference type="ARBA" id="ARBA00003015"/>
    </source>
</evidence>
<comment type="catalytic activity">
    <reaction evidence="1 7">
        <text>guanosine(46) in tRNA + S-adenosyl-L-methionine = N(7)-methylguanosine(46) in tRNA + S-adenosyl-L-homocysteine</text>
        <dbReference type="Rhea" id="RHEA:42708"/>
        <dbReference type="Rhea" id="RHEA-COMP:10188"/>
        <dbReference type="Rhea" id="RHEA-COMP:10189"/>
        <dbReference type="ChEBI" id="CHEBI:57856"/>
        <dbReference type="ChEBI" id="CHEBI:59789"/>
        <dbReference type="ChEBI" id="CHEBI:74269"/>
        <dbReference type="ChEBI" id="CHEBI:74480"/>
        <dbReference type="EC" id="2.1.1.33"/>
    </reaction>
</comment>
<gene>
    <name evidence="7 9" type="primary">trmB</name>
    <name evidence="9" type="ORF">GCM10017772_31910</name>
</gene>